<feature type="transmembrane region" description="Helical" evidence="2">
    <location>
        <begin position="962"/>
        <end position="986"/>
    </location>
</feature>
<feature type="transmembrane region" description="Helical" evidence="2">
    <location>
        <begin position="795"/>
        <end position="814"/>
    </location>
</feature>
<keyword evidence="2" id="KW-1133">Transmembrane helix</keyword>
<dbReference type="Proteomes" id="UP000183971">
    <property type="component" value="Unassembled WGS sequence"/>
</dbReference>
<feature type="transmembrane region" description="Helical" evidence="2">
    <location>
        <begin position="931"/>
        <end position="950"/>
    </location>
</feature>
<keyword evidence="2" id="KW-0472">Membrane</keyword>
<evidence type="ECO:0000313" key="3">
    <source>
        <dbReference type="EMBL" id="CZR47321.1"/>
    </source>
</evidence>
<evidence type="ECO:0000313" key="4">
    <source>
        <dbReference type="Proteomes" id="UP000183971"/>
    </source>
</evidence>
<comment type="caution">
    <text evidence="3">The sequence shown here is derived from an EMBL/GenBank/DDBJ whole genome shotgun (WGS) entry which is preliminary data.</text>
</comment>
<feature type="transmembrane region" description="Helical" evidence="2">
    <location>
        <begin position="826"/>
        <end position="852"/>
    </location>
</feature>
<evidence type="ECO:0000256" key="2">
    <source>
        <dbReference type="SAM" id="Phobius"/>
    </source>
</evidence>
<name>A0A1L7W4T2_FUSPR</name>
<dbReference type="VEuPathDB" id="FungiDB:FPRO_08695"/>
<proteinExistence type="predicted"/>
<keyword evidence="2" id="KW-0812">Transmembrane</keyword>
<dbReference type="EMBL" id="FJOF01000011">
    <property type="protein sequence ID" value="CZR47321.1"/>
    <property type="molecule type" value="Genomic_DNA"/>
</dbReference>
<evidence type="ECO:0000256" key="1">
    <source>
        <dbReference type="SAM" id="MobiDB-lite"/>
    </source>
</evidence>
<reference evidence="4" key="1">
    <citation type="journal article" date="2016" name="Genome Biol. Evol.">
        <title>Comparative 'omics' of the Fusarium fujikuroi species complex highlights differences in genetic potential and metabolite synthesis.</title>
        <authorList>
            <person name="Niehaus E.-M."/>
            <person name="Muensterkoetter M."/>
            <person name="Proctor R.H."/>
            <person name="Brown D.W."/>
            <person name="Sharon A."/>
            <person name="Idan Y."/>
            <person name="Oren-Young L."/>
            <person name="Sieber C.M."/>
            <person name="Novak O."/>
            <person name="Pencik A."/>
            <person name="Tarkowska D."/>
            <person name="Hromadova K."/>
            <person name="Freeman S."/>
            <person name="Maymon M."/>
            <person name="Elazar M."/>
            <person name="Youssef S.A."/>
            <person name="El-Shabrawy E.S.M."/>
            <person name="Shalaby A.B.A."/>
            <person name="Houterman P."/>
            <person name="Brock N.L."/>
            <person name="Burkhardt I."/>
            <person name="Tsavkelova E.A."/>
            <person name="Dickschat J.S."/>
            <person name="Galuszka P."/>
            <person name="Gueldener U."/>
            <person name="Tudzynski B."/>
        </authorList>
    </citation>
    <scope>NUCLEOTIDE SEQUENCE [LARGE SCALE GENOMIC DNA]</scope>
    <source>
        <strain evidence="4">ET1</strain>
    </source>
</reference>
<feature type="region of interest" description="Disordered" evidence="1">
    <location>
        <begin position="361"/>
        <end position="386"/>
    </location>
</feature>
<gene>
    <name evidence="3" type="ORF">FPRO_08695</name>
</gene>
<keyword evidence="4" id="KW-1185">Reference proteome</keyword>
<sequence length="1376" mass="148598">MTSTIEMPRLPGDVPSLTSSTLNHVAKVAVNKGRATRNALYRHAQFLNSLPEGAKAYHKDNREAQGLPRAYSIQFADPTVDQDHPELKKLNGQTLIIGEHGSNNTGMLLNGHRISPSHTAFSPATSSYSFKATIPATEGQQNSDVAGFVSLIGQEPSGVLSVGNRTFNIRLDPRKVWFNVNISANAGAYFSTGDSTLKWDITSSAWKGATWETAGLTFGYDTKNIGDDIQARWATENTFIDNASTPPTKFDLAASAATYGSIYTCTMSTGSGPDATMVTDVIIPPPAAPASRANMPIKSVFPTLWEITFSPFGDSFNGAYKDANGDVYAVSGTVKLDDTESLVNILSTVPEGVPVKNINPVTAAEPGPSASTSQPAPLPGANEPASNNINGKLIGEGSMEPSFSMMTTTVSSQPPLTYLELLNMNPMVPDSTSASNYRDSVAELAMQDFHELIIYFMDSDLRTTFIQATAPVLTPDVLAVATDDAASGNGENKTFYQSLQVPYIVSMLAAGTVSQGKYCNGLRANNQLKDIPTHSDVYKRHSAKLYRIHYLQHFPAMNQFLQDQNNTDYTSQIDVIGNQMKSDIAAKSANVNDPSNPDYSKQLAAAQNDVSNLITWAKDQSLYWALQLLYYVENSALTNWYTQYTTGTNTSSLSMMQKQLNTLFGMLENNRVNPSGPNFMEAYNDDMRLFQMTSIIPTLVDIRGNSVEITTLIDECLADYIENFKVSTNPDHVAALAAAEQLYGDKQLQQKFWDSLASASRVGVAASSWRNTMYLWEKTIVQANWFKRLAAGGRLLAVFEAATGAVLLLLPLIPGMWDKMDSSQKLAWKLALAGLCGTIVIGIMQGLLRFYYLYGDISGFWPSLKCCLGFESVVDAIPNAAEKIQGGFTKFFTRTWKQTLRLQENTDNGLVAEGEGFTKVERVIGRNVGEVIGTVAGLALAAASIYSSIIDLERQGVPALRAMDILMIISSAIQILAVAAGMVAAFTTGTTLAAVTLCATWGGPVAIVFAIAGLIVYLIWESKQTTVDPLTAFLDDDAGPANLRMPGEKQAPEYFGIVPATSSDAALVGLAISGPLTSAPETQQQYLKLDTDAMAPALVGQPDYSLDTIWSLETDPYGNSKIYTAAYSNTTDPAGQAITTQTLWYLGTSDDSTQVVFRQLPSEDQSADQHKQVLPHVQWTIDVLTTPTQDVPDVVNGQGVVTKPGNVLSAQVSISQGGAQLGRWIDPQTMQMDAGLSLVTDGNAVNSAGKQFCENWLFKMEPIGPPPFKYLRPHWTIYDTDTDTTDVPHFSQVGTSSSGLQWTITPALPAGVLELVTSSDADELNEGTIQQVSGKTAPVMAATTYTVSCSLVYQGKICSTQTAEIVIEVVHDTADD</sequence>
<dbReference type="GeneID" id="42053571"/>
<feature type="transmembrane region" description="Helical" evidence="2">
    <location>
        <begin position="992"/>
        <end position="1020"/>
    </location>
</feature>
<dbReference type="RefSeq" id="XP_031087855.1">
    <property type="nucleotide sequence ID" value="XM_031222391.1"/>
</dbReference>
<organism evidence="3 4">
    <name type="scientific">Fusarium proliferatum (strain ET1)</name>
    <name type="common">Orchid endophyte fungus</name>
    <dbReference type="NCBI Taxonomy" id="1227346"/>
    <lineage>
        <taxon>Eukaryota</taxon>
        <taxon>Fungi</taxon>
        <taxon>Dikarya</taxon>
        <taxon>Ascomycota</taxon>
        <taxon>Pezizomycotina</taxon>
        <taxon>Sordariomycetes</taxon>
        <taxon>Hypocreomycetidae</taxon>
        <taxon>Hypocreales</taxon>
        <taxon>Nectriaceae</taxon>
        <taxon>Fusarium</taxon>
        <taxon>Fusarium fujikuroi species complex</taxon>
    </lineage>
</organism>
<protein>
    <submittedName>
        <fullName evidence="3">Uncharacterized protein</fullName>
    </submittedName>
</protein>
<accession>A0A1L7W4T2</accession>